<dbReference type="AlphaFoldDB" id="A0A9Q0H4E6"/>
<dbReference type="Pfam" id="PF05634">
    <property type="entry name" value="APO_RNA-bind"/>
    <property type="match status" value="3"/>
</dbReference>
<keyword evidence="3" id="KW-1185">Reference proteome</keyword>
<dbReference type="InterPro" id="IPR023342">
    <property type="entry name" value="APO_dom"/>
</dbReference>
<feature type="domain" description="APO" evidence="1">
    <location>
        <begin position="82"/>
        <end position="138"/>
    </location>
</feature>
<evidence type="ECO:0000313" key="3">
    <source>
        <dbReference type="Proteomes" id="UP001141806"/>
    </source>
</evidence>
<comment type="caution">
    <text evidence="2">The sequence shown here is derived from an EMBL/GenBank/DDBJ whole genome shotgun (WGS) entry which is preliminary data.</text>
</comment>
<dbReference type="EMBL" id="JAMYWD010000010">
    <property type="protein sequence ID" value="KAJ4958421.1"/>
    <property type="molecule type" value="Genomic_DNA"/>
</dbReference>
<name>A0A9Q0H4E6_9MAGN</name>
<evidence type="ECO:0000313" key="2">
    <source>
        <dbReference type="EMBL" id="KAJ4958421.1"/>
    </source>
</evidence>
<dbReference type="GO" id="GO:0003723">
    <property type="term" value="F:RNA binding"/>
    <property type="evidence" value="ECO:0007669"/>
    <property type="project" value="InterPro"/>
</dbReference>
<feature type="domain" description="APO" evidence="1">
    <location>
        <begin position="152"/>
        <end position="196"/>
    </location>
</feature>
<evidence type="ECO:0000259" key="1">
    <source>
        <dbReference type="Pfam" id="PF05634"/>
    </source>
</evidence>
<sequence>MVLDASVLSCLGQGCPNNLSLYGLCFCSLKLYPNLSWIGSSKNFSISLFPLCMYGSNGHKLQIMFRSPTLKCISNFFQFVDHQKQLSQNADFPPYYSKKEKKAFPIPIVELRRAARERKKSRMGEPRRPVPPPRNVLNARVTLITNLKKLLNGLHEWTNATVHDVLLPIEAYHLFDRLGKCITCQERLSIPWIPAVWRKPVIRFSRSEIIDADESEFPDPCWGETMRQGALKLMKKYSVRVCGYCPEVHVGASGHKAQNSAVLDNLIPPRYMWHVPDVNGPLLQLELRSFYGQAPAVVEICVQGGAAVPEQYQPTMRLNIGIRSNVQEAERVV</sequence>
<dbReference type="OrthoDB" id="1926485at2759"/>
<gene>
    <name evidence="2" type="ORF">NE237_025532</name>
</gene>
<protein>
    <recommendedName>
        <fullName evidence="1">APO domain-containing protein</fullName>
    </recommendedName>
</protein>
<organism evidence="2 3">
    <name type="scientific">Protea cynaroides</name>
    <dbReference type="NCBI Taxonomy" id="273540"/>
    <lineage>
        <taxon>Eukaryota</taxon>
        <taxon>Viridiplantae</taxon>
        <taxon>Streptophyta</taxon>
        <taxon>Embryophyta</taxon>
        <taxon>Tracheophyta</taxon>
        <taxon>Spermatophyta</taxon>
        <taxon>Magnoliopsida</taxon>
        <taxon>Proteales</taxon>
        <taxon>Proteaceae</taxon>
        <taxon>Protea</taxon>
    </lineage>
</organism>
<reference evidence="2" key="1">
    <citation type="journal article" date="2023" name="Plant J.">
        <title>The genome of the king protea, Protea cynaroides.</title>
        <authorList>
            <person name="Chang J."/>
            <person name="Duong T.A."/>
            <person name="Schoeman C."/>
            <person name="Ma X."/>
            <person name="Roodt D."/>
            <person name="Barker N."/>
            <person name="Li Z."/>
            <person name="Van de Peer Y."/>
            <person name="Mizrachi E."/>
        </authorList>
    </citation>
    <scope>NUCLEOTIDE SEQUENCE</scope>
    <source>
        <tissue evidence="2">Young leaves</tissue>
    </source>
</reference>
<proteinExistence type="predicted"/>
<dbReference type="Proteomes" id="UP001141806">
    <property type="component" value="Unassembled WGS sequence"/>
</dbReference>
<feature type="domain" description="APO" evidence="1">
    <location>
        <begin position="227"/>
        <end position="318"/>
    </location>
</feature>
<accession>A0A9Q0H4E6</accession>